<feature type="repeat" description="ANK" evidence="13">
    <location>
        <begin position="808"/>
        <end position="840"/>
    </location>
</feature>
<feature type="transmembrane region" description="Helical" evidence="14">
    <location>
        <begin position="438"/>
        <end position="463"/>
    </location>
</feature>
<feature type="transmembrane region" description="Helical" evidence="14">
    <location>
        <begin position="340"/>
        <end position="359"/>
    </location>
</feature>
<dbReference type="PROSITE" id="PS50042">
    <property type="entry name" value="CNMP_BINDING_3"/>
    <property type="match status" value="1"/>
</dbReference>
<dbReference type="InterPro" id="IPR000595">
    <property type="entry name" value="cNMP-bd_dom"/>
</dbReference>
<dbReference type="Gene3D" id="1.10.287.630">
    <property type="entry name" value="Helix hairpin bin"/>
    <property type="match status" value="1"/>
</dbReference>
<feature type="region of interest" description="Disordered" evidence="15">
    <location>
        <begin position="1"/>
        <end position="95"/>
    </location>
</feature>
<keyword evidence="3 14" id="KW-0813">Transport</keyword>
<dbReference type="Proteomes" id="UP001408789">
    <property type="component" value="Unassembled WGS sequence"/>
</dbReference>
<name>A0AAP0CY86_9ASTR</name>
<dbReference type="PROSITE" id="PS51490">
    <property type="entry name" value="KHA"/>
    <property type="match status" value="1"/>
</dbReference>
<evidence type="ECO:0000313" key="19">
    <source>
        <dbReference type="Proteomes" id="UP001408789"/>
    </source>
</evidence>
<feature type="compositionally biased region" description="Basic and acidic residues" evidence="15">
    <location>
        <begin position="46"/>
        <end position="61"/>
    </location>
</feature>
<evidence type="ECO:0000256" key="9">
    <source>
        <dbReference type="ARBA" id="ARBA00022989"/>
    </source>
</evidence>
<dbReference type="Pfam" id="PF00027">
    <property type="entry name" value="cNMP_binding"/>
    <property type="match status" value="1"/>
</dbReference>
<feature type="compositionally biased region" description="Basic residues" evidence="15">
    <location>
        <begin position="1"/>
        <end position="16"/>
    </location>
</feature>
<comment type="subcellular location">
    <subcellularLocation>
        <location evidence="1 14">Membrane</location>
        <topology evidence="1 14">Multi-pass membrane protein</topology>
    </subcellularLocation>
</comment>
<dbReference type="InterPro" id="IPR005821">
    <property type="entry name" value="Ion_trans_dom"/>
</dbReference>
<evidence type="ECO:0000256" key="10">
    <source>
        <dbReference type="ARBA" id="ARBA00023065"/>
    </source>
</evidence>
<keyword evidence="6 14" id="KW-0631">Potassium channel</keyword>
<dbReference type="SMART" id="SM00100">
    <property type="entry name" value="cNMP"/>
    <property type="match status" value="1"/>
</dbReference>
<feature type="transmembrane region" description="Helical" evidence="14">
    <location>
        <begin position="305"/>
        <end position="328"/>
    </location>
</feature>
<organism evidence="18 19">
    <name type="scientific">Deinandra increscens subsp. villosa</name>
    <dbReference type="NCBI Taxonomy" id="3103831"/>
    <lineage>
        <taxon>Eukaryota</taxon>
        <taxon>Viridiplantae</taxon>
        <taxon>Streptophyta</taxon>
        <taxon>Embryophyta</taxon>
        <taxon>Tracheophyta</taxon>
        <taxon>Spermatophyta</taxon>
        <taxon>Magnoliopsida</taxon>
        <taxon>eudicotyledons</taxon>
        <taxon>Gunneridae</taxon>
        <taxon>Pentapetalae</taxon>
        <taxon>asterids</taxon>
        <taxon>campanulids</taxon>
        <taxon>Asterales</taxon>
        <taxon>Asteraceae</taxon>
        <taxon>Asteroideae</taxon>
        <taxon>Heliantheae alliance</taxon>
        <taxon>Madieae</taxon>
        <taxon>Madiinae</taxon>
        <taxon>Deinandra</taxon>
    </lineage>
</organism>
<dbReference type="InterPro" id="IPR021789">
    <property type="entry name" value="KHA_dom"/>
</dbReference>
<evidence type="ECO:0000256" key="8">
    <source>
        <dbReference type="ARBA" id="ARBA00022958"/>
    </source>
</evidence>
<dbReference type="FunFam" id="2.60.120.10:FF:000074">
    <property type="entry name" value="Potassium channel KAT2"/>
    <property type="match status" value="1"/>
</dbReference>
<keyword evidence="13" id="KW-0040">ANK repeat</keyword>
<evidence type="ECO:0000256" key="15">
    <source>
        <dbReference type="SAM" id="MobiDB-lite"/>
    </source>
</evidence>
<dbReference type="CDD" id="cd00038">
    <property type="entry name" value="CAP_ED"/>
    <property type="match status" value="1"/>
</dbReference>
<gene>
    <name evidence="18" type="ORF">SSX86_015691</name>
</gene>
<feature type="domain" description="KHA" evidence="17">
    <location>
        <begin position="924"/>
        <end position="1004"/>
    </location>
</feature>
<keyword evidence="12 14" id="KW-0407">Ion channel</keyword>
<keyword evidence="19" id="KW-1185">Reference proteome</keyword>
<feature type="compositionally biased region" description="Polar residues" evidence="15">
    <location>
        <begin position="18"/>
        <end position="41"/>
    </location>
</feature>
<dbReference type="Gene3D" id="1.10.287.70">
    <property type="match status" value="1"/>
</dbReference>
<dbReference type="SUPFAM" id="SSF51206">
    <property type="entry name" value="cAMP-binding domain-like"/>
    <property type="match status" value="1"/>
</dbReference>
<feature type="transmembrane region" description="Helical" evidence="14">
    <location>
        <begin position="522"/>
        <end position="544"/>
    </location>
</feature>
<evidence type="ECO:0000256" key="11">
    <source>
        <dbReference type="ARBA" id="ARBA00023136"/>
    </source>
</evidence>
<keyword evidence="9 14" id="KW-1133">Transmembrane helix</keyword>
<dbReference type="AlphaFoldDB" id="A0AAP0CY86"/>
<dbReference type="Gene3D" id="1.25.40.20">
    <property type="entry name" value="Ankyrin repeat-containing domain"/>
    <property type="match status" value="1"/>
</dbReference>
<keyword evidence="5 14" id="KW-0812">Transmembrane</keyword>
<dbReference type="InterPro" id="IPR036770">
    <property type="entry name" value="Ankyrin_rpt-contain_sf"/>
</dbReference>
<reference evidence="18 19" key="1">
    <citation type="submission" date="2024-04" db="EMBL/GenBank/DDBJ databases">
        <title>The reference genome of an endangered Asteraceae, Deinandra increscens subsp. villosa, native to the Central Coast of California.</title>
        <authorList>
            <person name="Guilliams M."/>
            <person name="Hasenstab-Lehman K."/>
            <person name="Meyer R."/>
            <person name="Mcevoy S."/>
        </authorList>
    </citation>
    <scope>NUCLEOTIDE SEQUENCE [LARGE SCALE GENOMIC DNA]</scope>
    <source>
        <tissue evidence="18">Leaf</tissue>
    </source>
</reference>
<evidence type="ECO:0000259" key="16">
    <source>
        <dbReference type="PROSITE" id="PS50042"/>
    </source>
</evidence>
<dbReference type="SMART" id="SM00248">
    <property type="entry name" value="ANK"/>
    <property type="match status" value="1"/>
</dbReference>
<evidence type="ECO:0000256" key="3">
    <source>
        <dbReference type="ARBA" id="ARBA00022448"/>
    </source>
</evidence>
<proteinExistence type="inferred from homology"/>
<feature type="compositionally biased region" description="Low complexity" evidence="15">
    <location>
        <begin position="74"/>
        <end position="86"/>
    </location>
</feature>
<evidence type="ECO:0000259" key="17">
    <source>
        <dbReference type="PROSITE" id="PS51490"/>
    </source>
</evidence>
<dbReference type="GO" id="GO:0005249">
    <property type="term" value="F:voltage-gated potassium channel activity"/>
    <property type="evidence" value="ECO:0007669"/>
    <property type="project" value="UniProtKB-UniRule"/>
</dbReference>
<evidence type="ECO:0000256" key="6">
    <source>
        <dbReference type="ARBA" id="ARBA00022826"/>
    </source>
</evidence>
<evidence type="ECO:0000256" key="12">
    <source>
        <dbReference type="ARBA" id="ARBA00023303"/>
    </source>
</evidence>
<sequence>MPSGAKKRKAAKKKKINVASTTNPHQGENDVGQLSSPNSDYPSVEVLKREDNSSENKSKDANEEEGNVETVLGSKSKSSRGSSSSDGSDDDSRVVDKNVVVLESVPGVDSVPEKISPVLDPVKPVDSLLEEVSRVFDEIKNETKTPVVVEEQNVVVSDDCLTSNVVAESVEENEVEKLLSVYEKDNVSSSTPPKNLISEVNGANETGTVGHSNKQASPAVAVQNTTTWKSCCGIFELFSGSESCYKMFSNKNLLRCLCIEDRITGKSTQSGFFSSDLLPSLGANLTQSIALRNYTICPFDRRYRAWEMFLVILVIYSAWISPFDLAFLDKKEGALRIFDNIVNGFFAIDIILTFFVAYLDSHSYALVDDHKKIAVRYLRTWFIFDVSSTVPFRSLILLCTNKKSEIGYKTLGMLRLWRLRRVSSLFARLEKDIRFNYFWIRCTKLISVTLFAVHCAGCINYLIADRYPDPKNTWIGAVYPNFKTETIWNRYVTALYWSIVTLTTTGYGDLHAENTREMVFDIFYMLFNLGLTAYLIGNMTNLVVHWTGNTRDFRDKVTAASEFAKRNHLPSQIRDQILSHICLDYKTRGLKQQDTLNCLPKAIRASISRHLFYPVVHNVHLFCGISHECLFQLVSEMEAEYFPPKEVVIIQNEIPTNLYILVTGAVDIIAQKDGQDQIIGKVVSGEMFGETGVLYNTPQPFTFQTSEISQILRMDGSALLHTIHTNTQDGFIIMNNFYKKLKGLDTFGQGGLSMENSTHIHNYMNENQVTWEPSDIDYLKSGDTKKQEQINNSISNRDEKNVNIPAEEGQTALHVPVNKGHLEMARLLLEGGANINKPDIRKCTQKSLATQQGNKGVYDLLLSHEKRNEHKIEFIKFETKDSRQTNQYLPTTNKDPCCSTSFTEPASSSPNCHHHGETKKQIKRVTIHANFHKNTPEKQLSKLIVLPDSLEELLIIAGQKFGGQNFAKVVNSTRAEVDDLSVIKDEEHLFFLSNDCRCRDYNVA</sequence>
<comment type="caution">
    <text evidence="14">Lacks conserved residue(s) required for the propagation of feature annotation.</text>
</comment>
<accession>A0AAP0CY86</accession>
<comment type="caution">
    <text evidence="18">The sequence shown here is derived from an EMBL/GenBank/DDBJ whole genome shotgun (WGS) entry which is preliminary data.</text>
</comment>
<dbReference type="PROSITE" id="PS50088">
    <property type="entry name" value="ANK_REPEAT"/>
    <property type="match status" value="1"/>
</dbReference>
<dbReference type="Pfam" id="PF11834">
    <property type="entry name" value="KHA"/>
    <property type="match status" value="1"/>
</dbReference>
<evidence type="ECO:0000256" key="5">
    <source>
        <dbReference type="ARBA" id="ARBA00022692"/>
    </source>
</evidence>
<evidence type="ECO:0000256" key="1">
    <source>
        <dbReference type="ARBA" id="ARBA00004141"/>
    </source>
</evidence>
<evidence type="ECO:0000256" key="4">
    <source>
        <dbReference type="ARBA" id="ARBA00022538"/>
    </source>
</evidence>
<dbReference type="Gene3D" id="2.60.120.10">
    <property type="entry name" value="Jelly Rolls"/>
    <property type="match status" value="1"/>
</dbReference>
<dbReference type="PRINTS" id="PR01463">
    <property type="entry name" value="EAGCHANLFMLY"/>
</dbReference>
<comment type="domain">
    <text evidence="14">The segment S4 is probably the voltage-sensor and is characterized by a series of positively charged amino acids. The pore-forming region H5 is enclosed by the transmembrane segments S5 and S6 in the Shaker-type (1P/6TM) and contains the GYGD signature motif which seems to be involved in potassium selectivity.</text>
</comment>
<dbReference type="GO" id="GO:0034702">
    <property type="term" value="C:monoatomic ion channel complex"/>
    <property type="evidence" value="ECO:0007669"/>
    <property type="project" value="UniProtKB-KW"/>
</dbReference>
<comment type="function">
    <text evidence="14">Potassium channel.</text>
</comment>
<evidence type="ECO:0000256" key="14">
    <source>
        <dbReference type="RuleBase" id="RU369015"/>
    </source>
</evidence>
<dbReference type="Pfam" id="PF00023">
    <property type="entry name" value="Ank"/>
    <property type="match status" value="1"/>
</dbReference>
<dbReference type="PROSITE" id="PS50297">
    <property type="entry name" value="ANK_REP_REGION"/>
    <property type="match status" value="1"/>
</dbReference>
<comment type="similarity">
    <text evidence="2 14">Belongs to the potassium channel family. Plant (TC 1.A.1.4) subfamily.</text>
</comment>
<dbReference type="SUPFAM" id="SSF81324">
    <property type="entry name" value="Voltage-gated potassium channels"/>
    <property type="match status" value="1"/>
</dbReference>
<evidence type="ECO:0000256" key="13">
    <source>
        <dbReference type="PROSITE-ProRule" id="PRU00023"/>
    </source>
</evidence>
<dbReference type="SUPFAM" id="SSF48403">
    <property type="entry name" value="Ankyrin repeat"/>
    <property type="match status" value="1"/>
</dbReference>
<dbReference type="FunFam" id="1.10.287.70:FF:000123">
    <property type="entry name" value="Potassium channel KAT3"/>
    <property type="match status" value="1"/>
</dbReference>
<dbReference type="PANTHER" id="PTHR45743:SF6">
    <property type="entry name" value="POTASSIUM CHANNEL KAT2"/>
    <property type="match status" value="1"/>
</dbReference>
<protein>
    <recommendedName>
        <fullName evidence="14">Potassium channel</fullName>
    </recommendedName>
</protein>
<dbReference type="Pfam" id="PF00520">
    <property type="entry name" value="Ion_trans"/>
    <property type="match status" value="1"/>
</dbReference>
<keyword evidence="10 14" id="KW-0406">Ion transport</keyword>
<feature type="domain" description="Cyclic nucleotide-binding" evidence="16">
    <location>
        <begin position="621"/>
        <end position="740"/>
    </location>
</feature>
<dbReference type="InterPro" id="IPR018490">
    <property type="entry name" value="cNMP-bd_dom_sf"/>
</dbReference>
<comment type="subunit">
    <text evidence="14">The potassium channel is composed of a homo- or heterotetrameric complex of pore-forming subunits.</text>
</comment>
<dbReference type="EMBL" id="JBCNJP010000017">
    <property type="protein sequence ID" value="KAK9064311.1"/>
    <property type="molecule type" value="Genomic_DNA"/>
</dbReference>
<evidence type="ECO:0000256" key="7">
    <source>
        <dbReference type="ARBA" id="ARBA00022882"/>
    </source>
</evidence>
<dbReference type="PANTHER" id="PTHR45743">
    <property type="entry name" value="POTASSIUM CHANNEL AKT1"/>
    <property type="match status" value="1"/>
</dbReference>
<dbReference type="InterPro" id="IPR002110">
    <property type="entry name" value="Ankyrin_rpt"/>
</dbReference>
<evidence type="ECO:0000313" key="18">
    <source>
        <dbReference type="EMBL" id="KAK9064311.1"/>
    </source>
</evidence>
<evidence type="ECO:0000256" key="2">
    <source>
        <dbReference type="ARBA" id="ARBA00007929"/>
    </source>
</evidence>
<keyword evidence="4 14" id="KW-0633">Potassium transport</keyword>
<dbReference type="InterPro" id="IPR045319">
    <property type="entry name" value="KAT/AKT"/>
</dbReference>
<keyword evidence="7 14" id="KW-0851">Voltage-gated channel</keyword>
<comment type="domain">
    <text evidence="14">The KHA domain (rich in hydrophobic and acidic residues) present in the C-terminal part is likely to be important for tetramerization.</text>
</comment>
<dbReference type="InterPro" id="IPR003938">
    <property type="entry name" value="K_chnl_volt-dep_EAG/ELK/ERG"/>
</dbReference>
<keyword evidence="11 14" id="KW-0472">Membrane</keyword>
<dbReference type="InterPro" id="IPR014710">
    <property type="entry name" value="RmlC-like_jellyroll"/>
</dbReference>
<keyword evidence="8 14" id="KW-0630">Potassium</keyword>